<proteinExistence type="predicted"/>
<reference evidence="2 3" key="1">
    <citation type="journal article" date="2023" name="Plant Dis.">
        <title>First Report of Diplodia intermedia Causing Canker and Dieback Diseases on Apple Trees in Canada.</title>
        <authorList>
            <person name="Ellouze W."/>
            <person name="Ilyukhin E."/>
            <person name="Sulman M."/>
            <person name="Ali S."/>
        </authorList>
    </citation>
    <scope>NUCLEOTIDE SEQUENCE [LARGE SCALE GENOMIC DNA]</scope>
    <source>
        <strain evidence="2 3">M45-28</strain>
    </source>
</reference>
<dbReference type="PANTHER" id="PTHR33112:SF10">
    <property type="entry name" value="TOL"/>
    <property type="match status" value="1"/>
</dbReference>
<comment type="caution">
    <text evidence="2">The sequence shown here is derived from an EMBL/GenBank/DDBJ whole genome shotgun (WGS) entry which is preliminary data.</text>
</comment>
<sequence length="384" mass="43193">MEHQPGQKRSSDDHVGAVRQFLDQSISLLDWRKHEPGIADSPGALHKRPHSEDLQRIRNISKRAALARKNGVFSDWNVDTNLCDLCSLLIYLAVSSFSRHDLGKPEWPQIDADILINSPSGKVFWHHGLAHFRDVAGHACPLCQLFTEALWDKLAQDPDDVWDDRAPLEIGIYTWYPPVSSPTFKAGFPHMKSTDRLEFNFSEQPRGNSLSAGSIRRASQLLWTCINTHPSCSQRDNPLPTRVIDVGLDKDTASPRLVATEGQAGSYIALSHCWGNGVNHVLTKERVRGFERGIELDKLTRTFTHAVYLARELGIRWLWIDALCIIQDSDRDWHREALKMAKVYENAVMVLSAASGPDSSSGMEFKRSAKALKNMASFMEMSPN</sequence>
<name>A0ABR3U2Z5_9PEZI</name>
<evidence type="ECO:0000259" key="1">
    <source>
        <dbReference type="Pfam" id="PF06985"/>
    </source>
</evidence>
<accession>A0ABR3U2Z5</accession>
<protein>
    <recommendedName>
        <fullName evidence="1">Heterokaryon incompatibility domain-containing protein</fullName>
    </recommendedName>
</protein>
<gene>
    <name evidence="2" type="ORF">SLS58_001272</name>
</gene>
<dbReference type="Pfam" id="PF06985">
    <property type="entry name" value="HET"/>
    <property type="match status" value="1"/>
</dbReference>
<dbReference type="Proteomes" id="UP001521184">
    <property type="component" value="Unassembled WGS sequence"/>
</dbReference>
<dbReference type="InterPro" id="IPR010730">
    <property type="entry name" value="HET"/>
</dbReference>
<dbReference type="EMBL" id="JAKEKT020000004">
    <property type="protein sequence ID" value="KAL1650453.1"/>
    <property type="molecule type" value="Genomic_DNA"/>
</dbReference>
<evidence type="ECO:0000313" key="3">
    <source>
        <dbReference type="Proteomes" id="UP001521184"/>
    </source>
</evidence>
<organism evidence="2 3">
    <name type="scientific">Diplodia intermedia</name>
    <dbReference type="NCBI Taxonomy" id="856260"/>
    <lineage>
        <taxon>Eukaryota</taxon>
        <taxon>Fungi</taxon>
        <taxon>Dikarya</taxon>
        <taxon>Ascomycota</taxon>
        <taxon>Pezizomycotina</taxon>
        <taxon>Dothideomycetes</taxon>
        <taxon>Dothideomycetes incertae sedis</taxon>
        <taxon>Botryosphaeriales</taxon>
        <taxon>Botryosphaeriaceae</taxon>
        <taxon>Diplodia</taxon>
    </lineage>
</organism>
<feature type="domain" description="Heterokaryon incompatibility" evidence="1">
    <location>
        <begin position="267"/>
        <end position="374"/>
    </location>
</feature>
<dbReference type="PANTHER" id="PTHR33112">
    <property type="entry name" value="DOMAIN PROTEIN, PUTATIVE-RELATED"/>
    <property type="match status" value="1"/>
</dbReference>
<keyword evidence="3" id="KW-1185">Reference proteome</keyword>
<evidence type="ECO:0000313" key="2">
    <source>
        <dbReference type="EMBL" id="KAL1650453.1"/>
    </source>
</evidence>